<keyword evidence="2" id="KW-0378">Hydrolase</keyword>
<evidence type="ECO:0000313" key="2">
    <source>
        <dbReference type="EMBL" id="ACV64176.1"/>
    </source>
</evidence>
<evidence type="ECO:0000259" key="1">
    <source>
        <dbReference type="Pfam" id="PF12804"/>
    </source>
</evidence>
<dbReference type="HOGENOM" id="CLU_061980_1_2_9"/>
<dbReference type="OrthoDB" id="285216at2"/>
<dbReference type="AlphaFoldDB" id="C8W6R7"/>
<protein>
    <submittedName>
        <fullName evidence="2">Metal dependent phosphohydrolase</fullName>
    </submittedName>
</protein>
<name>C8W6R7_DESAS</name>
<dbReference type="GO" id="GO:0016787">
    <property type="term" value="F:hydrolase activity"/>
    <property type="evidence" value="ECO:0007669"/>
    <property type="project" value="UniProtKB-KW"/>
</dbReference>
<dbReference type="RefSeq" id="WP_015758866.1">
    <property type="nucleotide sequence ID" value="NC_013216.1"/>
</dbReference>
<feature type="domain" description="MobA-like NTP transferase" evidence="1">
    <location>
        <begin position="9"/>
        <end position="170"/>
    </location>
</feature>
<proteinExistence type="predicted"/>
<dbReference type="CDD" id="cd04182">
    <property type="entry name" value="GT_2_like_f"/>
    <property type="match status" value="1"/>
</dbReference>
<dbReference type="eggNOG" id="COG2068">
    <property type="taxonomic scope" value="Bacteria"/>
</dbReference>
<evidence type="ECO:0000313" key="3">
    <source>
        <dbReference type="Proteomes" id="UP000002217"/>
    </source>
</evidence>
<gene>
    <name evidence="2" type="ordered locus">Dtox_3453</name>
</gene>
<dbReference type="EMBL" id="CP001720">
    <property type="protein sequence ID" value="ACV64176.1"/>
    <property type="molecule type" value="Genomic_DNA"/>
</dbReference>
<dbReference type="Pfam" id="PF12804">
    <property type="entry name" value="NTP_transf_3"/>
    <property type="match status" value="1"/>
</dbReference>
<dbReference type="KEGG" id="dae:Dtox_3453"/>
<accession>C8W6R7</accession>
<dbReference type="STRING" id="485916.Dtox_3453"/>
<dbReference type="Proteomes" id="UP000002217">
    <property type="component" value="Chromosome"/>
</dbReference>
<dbReference type="InterPro" id="IPR025877">
    <property type="entry name" value="MobA-like_NTP_Trfase"/>
</dbReference>
<dbReference type="GO" id="GO:0016779">
    <property type="term" value="F:nucleotidyltransferase activity"/>
    <property type="evidence" value="ECO:0007669"/>
    <property type="project" value="UniProtKB-ARBA"/>
</dbReference>
<dbReference type="Gene3D" id="3.90.550.10">
    <property type="entry name" value="Spore Coat Polysaccharide Biosynthesis Protein SpsA, Chain A"/>
    <property type="match status" value="1"/>
</dbReference>
<dbReference type="SUPFAM" id="SSF53448">
    <property type="entry name" value="Nucleotide-diphospho-sugar transferases"/>
    <property type="match status" value="1"/>
</dbReference>
<dbReference type="PANTHER" id="PTHR43777">
    <property type="entry name" value="MOLYBDENUM COFACTOR CYTIDYLYLTRANSFERASE"/>
    <property type="match status" value="1"/>
</dbReference>
<organism evidence="2 3">
    <name type="scientific">Desulfofarcimen acetoxidans (strain ATCC 49208 / DSM 771 / KCTC 5769 / VKM B-1644 / 5575)</name>
    <name type="common">Desulfotomaculum acetoxidans</name>
    <dbReference type="NCBI Taxonomy" id="485916"/>
    <lineage>
        <taxon>Bacteria</taxon>
        <taxon>Bacillati</taxon>
        <taxon>Bacillota</taxon>
        <taxon>Clostridia</taxon>
        <taxon>Eubacteriales</taxon>
        <taxon>Peptococcaceae</taxon>
        <taxon>Desulfofarcimen</taxon>
    </lineage>
</organism>
<keyword evidence="3" id="KW-1185">Reference proteome</keyword>
<sequence length="216" mass="24026">MSNTENIAAVILAAGYSFPMKEFKPLIKLGNITALEHSILSFYYAGINDIRVVIGYHGLDVIEALKHYPVRMVLNARFIEGMYSSVQAGVGNLEAEIQAFFILPADIPFVMAGTLQKMLARFRSSEGGNIIYPVLNGRRGHPPLISTKFSGAILSGECPGGLQNLLRRYEHNAVNVEVADEGILLDMNNREDYLEILNYFNTTSKTRIITKRLSTR</sequence>
<dbReference type="InterPro" id="IPR029044">
    <property type="entry name" value="Nucleotide-diphossugar_trans"/>
</dbReference>
<dbReference type="PANTHER" id="PTHR43777:SF1">
    <property type="entry name" value="MOLYBDENUM COFACTOR CYTIDYLYLTRANSFERASE"/>
    <property type="match status" value="1"/>
</dbReference>
<reference evidence="2 3" key="1">
    <citation type="journal article" date="2009" name="Stand. Genomic Sci.">
        <title>Complete genome sequence of Desulfotomaculum acetoxidans type strain (5575).</title>
        <authorList>
            <person name="Spring S."/>
            <person name="Lapidus A."/>
            <person name="Schroder M."/>
            <person name="Gleim D."/>
            <person name="Sims D."/>
            <person name="Meincke L."/>
            <person name="Glavina Del Rio T."/>
            <person name="Tice H."/>
            <person name="Copeland A."/>
            <person name="Cheng J.F."/>
            <person name="Lucas S."/>
            <person name="Chen F."/>
            <person name="Nolan M."/>
            <person name="Bruce D."/>
            <person name="Goodwin L."/>
            <person name="Pitluck S."/>
            <person name="Ivanova N."/>
            <person name="Mavromatis K."/>
            <person name="Mikhailova N."/>
            <person name="Pati A."/>
            <person name="Chen A."/>
            <person name="Palaniappan K."/>
            <person name="Land M."/>
            <person name="Hauser L."/>
            <person name="Chang Y.J."/>
            <person name="Jeffries C.D."/>
            <person name="Chain P."/>
            <person name="Saunders E."/>
            <person name="Brettin T."/>
            <person name="Detter J.C."/>
            <person name="Goker M."/>
            <person name="Bristow J."/>
            <person name="Eisen J.A."/>
            <person name="Markowitz V."/>
            <person name="Hugenholtz P."/>
            <person name="Kyrpides N.C."/>
            <person name="Klenk H.P."/>
            <person name="Han C."/>
        </authorList>
    </citation>
    <scope>NUCLEOTIDE SEQUENCE [LARGE SCALE GENOMIC DNA]</scope>
    <source>
        <strain evidence="3">ATCC 49208 / DSM 771 / VKM B-1644</strain>
    </source>
</reference>